<protein>
    <submittedName>
        <fullName evidence="3">M56 family metallopeptidase</fullName>
    </submittedName>
</protein>
<feature type="transmembrane region" description="Helical" evidence="1">
    <location>
        <begin position="6"/>
        <end position="22"/>
    </location>
</feature>
<sequence>MLPIILKIILCSSLFIGVYYLFLEREKMYRFNRFYLLLSLIVSYVIPFISITLHLPKPENKVKILFEDTAQQIILAQPEQENSNWMTVIWIIYGVVTLFLLIRSILSIRAVKRIQGERRIYQNHSIMVTKENISPFSFWNTIYLGETYIENNRVDTRIFLHEKGHIDQKHSLDLIFLDIIKIFTWFNPVLFLYKKAILTNHEFLADEVVLNNSFSIKEYQNLILKEIINRQNLPLTHSFNFNNTKKRFIMMTTKKSKFIVLKKAAGITAMMAAAALFAERTYAVSPALTADTQKVNSKETGISSTMQVSNNAGTLKKQQSPQANLIVQNYFEKTVDVKSQSAMGTKKEMVKVVSDTISPRKTASNEGINTNVNTQQNQDVIQAEFPEGEKSLRTKIGSMLDTSIFSGKEKFVKTTAFIHIDETGKVNQITASGDNENFNKEMIKTITVVNNGAAWKPATRNGKAIASIYKLPATMSFQ</sequence>
<dbReference type="EMBL" id="JABBGI010000003">
    <property type="protein sequence ID" value="NML68759.1"/>
    <property type="molecule type" value="Genomic_DNA"/>
</dbReference>
<dbReference type="Pfam" id="PF05569">
    <property type="entry name" value="Peptidase_M56"/>
    <property type="match status" value="1"/>
</dbReference>
<dbReference type="Proteomes" id="UP000544054">
    <property type="component" value="Unassembled WGS sequence"/>
</dbReference>
<dbReference type="CDD" id="cd07341">
    <property type="entry name" value="M56_BlaR1_MecR1_like"/>
    <property type="match status" value="1"/>
</dbReference>
<dbReference type="InterPro" id="IPR052173">
    <property type="entry name" value="Beta-lactam_resp_regulator"/>
</dbReference>
<feature type="domain" description="Peptidase M56" evidence="2">
    <location>
        <begin position="76"/>
        <end position="250"/>
    </location>
</feature>
<organism evidence="3 4">
    <name type="scientific">Chryseobacterium antibioticum</name>
    <dbReference type="NCBI Taxonomy" id="2728847"/>
    <lineage>
        <taxon>Bacteria</taxon>
        <taxon>Pseudomonadati</taxon>
        <taxon>Bacteroidota</taxon>
        <taxon>Flavobacteriia</taxon>
        <taxon>Flavobacteriales</taxon>
        <taxon>Weeksellaceae</taxon>
        <taxon>Chryseobacterium group</taxon>
        <taxon>Chryseobacterium</taxon>
    </lineage>
</organism>
<feature type="transmembrane region" description="Helical" evidence="1">
    <location>
        <begin position="85"/>
        <end position="106"/>
    </location>
</feature>
<dbReference type="RefSeq" id="WP_169233336.1">
    <property type="nucleotide sequence ID" value="NZ_JABBGI010000003.1"/>
</dbReference>
<evidence type="ECO:0000256" key="1">
    <source>
        <dbReference type="SAM" id="Phobius"/>
    </source>
</evidence>
<comment type="caution">
    <text evidence="3">The sequence shown here is derived from an EMBL/GenBank/DDBJ whole genome shotgun (WGS) entry which is preliminary data.</text>
</comment>
<keyword evidence="1" id="KW-0812">Transmembrane</keyword>
<gene>
    <name evidence="3" type="ORF">HHL23_02975</name>
</gene>
<dbReference type="PANTHER" id="PTHR34978:SF3">
    <property type="entry name" value="SLR0241 PROTEIN"/>
    <property type="match status" value="1"/>
</dbReference>
<feature type="transmembrane region" description="Helical" evidence="1">
    <location>
        <begin position="34"/>
        <end position="55"/>
    </location>
</feature>
<reference evidence="3 4" key="1">
    <citation type="submission" date="2020-04" db="EMBL/GenBank/DDBJ databases">
        <title>Chryseobacterium sp. RP-3-3 sp. nov., isolated from Jeju soil.</title>
        <authorList>
            <person name="Dahal R.H."/>
        </authorList>
    </citation>
    <scope>NUCLEOTIDE SEQUENCE [LARGE SCALE GENOMIC DNA]</scope>
    <source>
        <strain evidence="3 4">RP-3-3</strain>
    </source>
</reference>
<dbReference type="PANTHER" id="PTHR34978">
    <property type="entry name" value="POSSIBLE SENSOR-TRANSDUCER PROTEIN BLAR"/>
    <property type="match status" value="1"/>
</dbReference>
<accession>A0A7Y0FQV4</accession>
<evidence type="ECO:0000259" key="2">
    <source>
        <dbReference type="Pfam" id="PF05569"/>
    </source>
</evidence>
<keyword evidence="1" id="KW-0472">Membrane</keyword>
<keyword evidence="4" id="KW-1185">Reference proteome</keyword>
<keyword evidence="1" id="KW-1133">Transmembrane helix</keyword>
<feature type="transmembrane region" description="Helical" evidence="1">
    <location>
        <begin position="260"/>
        <end position="278"/>
    </location>
</feature>
<dbReference type="InterPro" id="IPR008756">
    <property type="entry name" value="Peptidase_M56"/>
</dbReference>
<dbReference type="AlphaFoldDB" id="A0A7Y0FQV4"/>
<proteinExistence type="predicted"/>
<evidence type="ECO:0000313" key="3">
    <source>
        <dbReference type="EMBL" id="NML68759.1"/>
    </source>
</evidence>
<evidence type="ECO:0000313" key="4">
    <source>
        <dbReference type="Proteomes" id="UP000544054"/>
    </source>
</evidence>
<name>A0A7Y0FQV4_9FLAO</name>